<evidence type="ECO:0000313" key="2">
    <source>
        <dbReference type="EMBL" id="OTG67587.1"/>
    </source>
</evidence>
<evidence type="ECO:0000313" key="3">
    <source>
        <dbReference type="Proteomes" id="UP000242765"/>
    </source>
</evidence>
<organism evidence="2 3">
    <name type="scientific">Acinetobacter silvestris</name>
    <dbReference type="NCBI Taxonomy" id="1977882"/>
    <lineage>
        <taxon>Bacteria</taxon>
        <taxon>Pseudomonadati</taxon>
        <taxon>Pseudomonadota</taxon>
        <taxon>Gammaproteobacteria</taxon>
        <taxon>Moraxellales</taxon>
        <taxon>Moraxellaceae</taxon>
        <taxon>Acinetobacter</taxon>
    </lineage>
</organism>
<proteinExistence type="predicted"/>
<keyword evidence="3" id="KW-1185">Reference proteome</keyword>
<dbReference type="OrthoDB" id="6023294at2"/>
<comment type="caution">
    <text evidence="2">The sequence shown here is derived from an EMBL/GenBank/DDBJ whole genome shotgun (WGS) entry which is preliminary data.</text>
</comment>
<gene>
    <name evidence="2" type="ORF">B9T28_02900</name>
</gene>
<accession>A0A1Y3CN19</accession>
<dbReference type="RefSeq" id="WP_086202437.1">
    <property type="nucleotide sequence ID" value="NZ_NEGB01000001.1"/>
</dbReference>
<protein>
    <submittedName>
        <fullName evidence="2">Uncharacterized protein</fullName>
    </submittedName>
</protein>
<dbReference type="EMBL" id="NEGB01000001">
    <property type="protein sequence ID" value="OTG67587.1"/>
    <property type="molecule type" value="Genomic_DNA"/>
</dbReference>
<keyword evidence="1" id="KW-1133">Transmembrane helix</keyword>
<keyword evidence="1" id="KW-0812">Transmembrane</keyword>
<feature type="transmembrane region" description="Helical" evidence="1">
    <location>
        <begin position="103"/>
        <end position="122"/>
    </location>
</feature>
<evidence type="ECO:0000256" key="1">
    <source>
        <dbReference type="SAM" id="Phobius"/>
    </source>
</evidence>
<sequence length="252" mass="29134">MNIAFEYWVILGLVGLYLYDSAKLIRYNQVFLYTGLRSKFSIHVPSKNMNVLKKYLFLTHPFHNSHLLFILQWNLNAQKKCDEVQLADEIQTIKNQVDSLRKLQLSNILVWILTLIAFPLLFLTQQSYLLILSTLLLIYVINLAQASYVILKRKPLTLNKKQCVSFFIDALFCPPFALNLLKKITLNIEIQHDAIHIAQLLLNPKAFSSGLEQIIQDIDALKQSEPNTETAQYIQLGKLHSYLITLQHSHNI</sequence>
<dbReference type="Proteomes" id="UP000242765">
    <property type="component" value="Unassembled WGS sequence"/>
</dbReference>
<dbReference type="AlphaFoldDB" id="A0A1Y3CN19"/>
<dbReference type="STRING" id="1977882.B9T28_02900"/>
<reference evidence="2 3" key="1">
    <citation type="submission" date="2017-04" db="EMBL/GenBank/DDBJ databases">
        <title>High diversity of culturable Acinetobacter species in natural soil and water ecosystems.</title>
        <authorList>
            <person name="Nemec A."/>
            <person name="Radolfova-Krizova L."/>
        </authorList>
    </citation>
    <scope>NUCLEOTIDE SEQUENCE [LARGE SCALE GENOMIC DNA]</scope>
    <source>
        <strain evidence="2 3">ANC 4999</strain>
    </source>
</reference>
<keyword evidence="1" id="KW-0472">Membrane</keyword>
<name>A0A1Y3CN19_9GAMM</name>
<feature type="transmembrane region" description="Helical" evidence="1">
    <location>
        <begin position="128"/>
        <end position="151"/>
    </location>
</feature>